<reference evidence="1 2" key="1">
    <citation type="submission" date="2016-10" db="EMBL/GenBank/DDBJ databases">
        <authorList>
            <person name="de Groot N.N."/>
        </authorList>
    </citation>
    <scope>NUCLEOTIDE SEQUENCE [LARGE SCALE GENOMIC DNA]</scope>
    <source>
        <strain evidence="1 2">D15d</strain>
    </source>
</reference>
<dbReference type="AlphaFoldDB" id="A0A1H5VP19"/>
<evidence type="ECO:0000313" key="1">
    <source>
        <dbReference type="EMBL" id="SEF89062.1"/>
    </source>
</evidence>
<name>A0A1H5VP19_9FIRM</name>
<gene>
    <name evidence="1" type="ORF">SAMN05216537_11210</name>
</gene>
<dbReference type="Proteomes" id="UP000236726">
    <property type="component" value="Unassembled WGS sequence"/>
</dbReference>
<protein>
    <submittedName>
        <fullName evidence="1">Uncharacterized protein</fullName>
    </submittedName>
</protein>
<organism evidence="1 2">
    <name type="scientific">Lachnospira multipara</name>
    <dbReference type="NCBI Taxonomy" id="28051"/>
    <lineage>
        <taxon>Bacteria</taxon>
        <taxon>Bacillati</taxon>
        <taxon>Bacillota</taxon>
        <taxon>Clostridia</taxon>
        <taxon>Lachnospirales</taxon>
        <taxon>Lachnospiraceae</taxon>
        <taxon>Lachnospira</taxon>
    </lineage>
</organism>
<proteinExistence type="predicted"/>
<accession>A0A1H5VP19</accession>
<dbReference type="EMBL" id="FNUL01000012">
    <property type="protein sequence ID" value="SEF89062.1"/>
    <property type="molecule type" value="Genomic_DNA"/>
</dbReference>
<keyword evidence="2" id="KW-1185">Reference proteome</keyword>
<sequence length="56" mass="6742">MEIILDSNKIKRQSNNTIMVCPRCKTKMLFSGKELLELYKYGYRPIYCSRRCENDF</sequence>
<evidence type="ECO:0000313" key="2">
    <source>
        <dbReference type="Proteomes" id="UP000236726"/>
    </source>
</evidence>